<keyword evidence="4" id="KW-1185">Reference proteome</keyword>
<comment type="caution">
    <text evidence="3">The sequence shown here is derived from an EMBL/GenBank/DDBJ whole genome shotgun (WGS) entry which is preliminary data.</text>
</comment>
<evidence type="ECO:0000256" key="2">
    <source>
        <dbReference type="SAM" id="MobiDB-lite"/>
    </source>
</evidence>
<dbReference type="PANTHER" id="PTHR33969">
    <property type="entry name" value="SEGREGATION AND CONDENSATION PROTEIN A"/>
    <property type="match status" value="1"/>
</dbReference>
<proteinExistence type="predicted"/>
<dbReference type="InterPro" id="IPR003768">
    <property type="entry name" value="ScpA"/>
</dbReference>
<accession>A0A6I7HND2</accession>
<dbReference type="Pfam" id="PF02616">
    <property type="entry name" value="SMC_ScpA"/>
    <property type="match status" value="1"/>
</dbReference>
<evidence type="ECO:0000256" key="1">
    <source>
        <dbReference type="ARBA" id="ARBA00044777"/>
    </source>
</evidence>
<dbReference type="RefSeq" id="WP_114363077.1">
    <property type="nucleotide sequence ID" value="NZ_QPIX01000005.1"/>
</dbReference>
<dbReference type="Gene3D" id="6.10.250.2410">
    <property type="match status" value="1"/>
</dbReference>
<evidence type="ECO:0000313" key="4">
    <source>
        <dbReference type="Proteomes" id="UP000252582"/>
    </source>
</evidence>
<reference evidence="3 4" key="1">
    <citation type="submission" date="2018-07" db="EMBL/GenBank/DDBJ databases">
        <title>Genomic Encyclopedia of Type Strains, Phase IV (KMG-IV): sequencing the most valuable type-strain genomes for metagenomic binning, comparative biology and taxonomic classification.</title>
        <authorList>
            <person name="Goeker M."/>
        </authorList>
    </citation>
    <scope>NUCLEOTIDE SEQUENCE [LARGE SCALE GENOMIC DNA]</scope>
    <source>
        <strain evidence="3 4">DSM 25528</strain>
    </source>
</reference>
<dbReference type="PANTHER" id="PTHR33969:SF2">
    <property type="entry name" value="SEGREGATION AND CONDENSATION PROTEIN A"/>
    <property type="match status" value="1"/>
</dbReference>
<dbReference type="Proteomes" id="UP000252582">
    <property type="component" value="Unassembled WGS sequence"/>
</dbReference>
<dbReference type="EMBL" id="QPIX01000005">
    <property type="protein sequence ID" value="RCW24730.1"/>
    <property type="molecule type" value="Genomic_DNA"/>
</dbReference>
<gene>
    <name evidence="3" type="ORF">DFR48_10570</name>
</gene>
<dbReference type="AlphaFoldDB" id="A0A6I7HND2"/>
<evidence type="ECO:0000313" key="3">
    <source>
        <dbReference type="EMBL" id="RCW24730.1"/>
    </source>
</evidence>
<organism evidence="3 4">
    <name type="scientific">Ciceribacter lividus</name>
    <dbReference type="NCBI Taxonomy" id="1197950"/>
    <lineage>
        <taxon>Bacteria</taxon>
        <taxon>Pseudomonadati</taxon>
        <taxon>Pseudomonadota</taxon>
        <taxon>Alphaproteobacteria</taxon>
        <taxon>Hyphomicrobiales</taxon>
        <taxon>Rhizobiaceae</taxon>
        <taxon>Ciceribacter</taxon>
    </lineage>
</organism>
<protein>
    <recommendedName>
        <fullName evidence="1">Segregation and condensation protein A</fullName>
    </recommendedName>
</protein>
<sequence>MNGRPGQAPADRQRTGGQGVSAATPMDKLWQETDAERLTGEPALVIDVQGFEGPLDLLLYLARNQKVDLSRISVLALAEQYLEFIETARRIRIELAADYLVMAAWLAYLKSRLLIPQQAKDDGPSGEEMAATLAFRLKRLEAMREAATRLINRNRLGRDVYARGAPEHVPTRVESAYEATLYDLLTAYAALRQRQSITQVTIERRRVWSLADARAILTRMIGEIGDWTTLDQYLLRYATTPEERVTAIASAFAASLELVREGRLEIRQEGAFAPIYMRGGPRAAELASSE</sequence>
<name>A0A6I7HND2_9HYPH</name>
<feature type="region of interest" description="Disordered" evidence="2">
    <location>
        <begin position="1"/>
        <end position="24"/>
    </location>
</feature>